<dbReference type="EMBL" id="BAAAPU010000011">
    <property type="protein sequence ID" value="GAA1992327.1"/>
    <property type="molecule type" value="Genomic_DNA"/>
</dbReference>
<dbReference type="InterPro" id="IPR021202">
    <property type="entry name" value="Rv3654c-like"/>
</dbReference>
<dbReference type="NCBIfam" id="TIGR03816">
    <property type="entry name" value="tadE_like_DECH"/>
    <property type="match status" value="1"/>
</dbReference>
<organism evidence="1 2">
    <name type="scientific">Terrabacter lapilli</name>
    <dbReference type="NCBI Taxonomy" id="436231"/>
    <lineage>
        <taxon>Bacteria</taxon>
        <taxon>Bacillati</taxon>
        <taxon>Actinomycetota</taxon>
        <taxon>Actinomycetes</taxon>
        <taxon>Micrococcales</taxon>
        <taxon>Intrasporangiaceae</taxon>
        <taxon>Terrabacter</taxon>
    </lineage>
</organism>
<comment type="caution">
    <text evidence="1">The sequence shown here is derived from an EMBL/GenBank/DDBJ whole genome shotgun (WGS) entry which is preliminary data.</text>
</comment>
<gene>
    <name evidence="1" type="ORF">GCM10009817_38100</name>
</gene>
<evidence type="ECO:0000313" key="1">
    <source>
        <dbReference type="EMBL" id="GAA1992327.1"/>
    </source>
</evidence>
<evidence type="ECO:0000313" key="2">
    <source>
        <dbReference type="Proteomes" id="UP001500013"/>
    </source>
</evidence>
<proteinExistence type="predicted"/>
<dbReference type="Proteomes" id="UP001500013">
    <property type="component" value="Unassembled WGS sequence"/>
</dbReference>
<evidence type="ECO:0008006" key="3">
    <source>
        <dbReference type="Google" id="ProtNLM"/>
    </source>
</evidence>
<name>A0ABN2STK8_9MICO</name>
<sequence>MLVLTLVAVVLALSVGGLVIASCLVASQRARVAADLGSLAGASALQDGLPGEQACSVASRVALANGAATQACSVQGETLDLRVRVATALWPQPATARGRAGPQP</sequence>
<accession>A0ABN2STK8</accession>
<reference evidence="1 2" key="1">
    <citation type="journal article" date="2019" name="Int. J. Syst. Evol. Microbiol.">
        <title>The Global Catalogue of Microorganisms (GCM) 10K type strain sequencing project: providing services to taxonomists for standard genome sequencing and annotation.</title>
        <authorList>
            <consortium name="The Broad Institute Genomics Platform"/>
            <consortium name="The Broad Institute Genome Sequencing Center for Infectious Disease"/>
            <person name="Wu L."/>
            <person name="Ma J."/>
        </authorList>
    </citation>
    <scope>NUCLEOTIDE SEQUENCE [LARGE SCALE GENOMIC DNA]</scope>
    <source>
        <strain evidence="1 2">JCM 15628</strain>
    </source>
</reference>
<keyword evidence="2" id="KW-1185">Reference proteome</keyword>
<protein>
    <recommendedName>
        <fullName evidence="3">Secretion/DNA translocation related TadE-like protein</fullName>
    </recommendedName>
</protein>